<evidence type="ECO:0000313" key="2">
    <source>
        <dbReference type="Proteomes" id="UP001198565"/>
    </source>
</evidence>
<dbReference type="InterPro" id="IPR005297">
    <property type="entry name" value="Lipoprotein_repeat"/>
</dbReference>
<dbReference type="EMBL" id="JAINVZ010000013">
    <property type="protein sequence ID" value="MBY8887050.1"/>
    <property type="molecule type" value="Genomic_DNA"/>
</dbReference>
<gene>
    <name evidence="1" type="ORF">K7472_19675</name>
</gene>
<sequence>MTWPPVLVHTGSRIFVDGVPSQQIGVVRSWDGDLQLMIRGWPVFGFSKGTAAGQTNGEGVVGAWFAVFTLSSRVLPATVTGSSPTPFSSKPD</sequence>
<dbReference type="RefSeq" id="WP_222979805.1">
    <property type="nucleotide sequence ID" value="NZ_JAINVZ010000013.1"/>
</dbReference>
<organism evidence="1 2">
    <name type="scientific">Streptantibioticus parmotrematis</name>
    <dbReference type="NCBI Taxonomy" id="2873249"/>
    <lineage>
        <taxon>Bacteria</taxon>
        <taxon>Bacillati</taxon>
        <taxon>Actinomycetota</taxon>
        <taxon>Actinomycetes</taxon>
        <taxon>Kitasatosporales</taxon>
        <taxon>Streptomycetaceae</taxon>
        <taxon>Streptantibioticus</taxon>
    </lineage>
</organism>
<reference evidence="1 2" key="1">
    <citation type="submission" date="2021-08" db="EMBL/GenBank/DDBJ databases">
        <title>Streptomyces sp. PTM05 isolated from lichen.</title>
        <authorList>
            <person name="Somphong A."/>
            <person name="Phongsopitanun W."/>
            <person name="Tanasupawat S."/>
        </authorList>
    </citation>
    <scope>NUCLEOTIDE SEQUENCE [LARGE SCALE GENOMIC DNA]</scope>
    <source>
        <strain evidence="1 2">Ptm05</strain>
    </source>
</reference>
<dbReference type="Pfam" id="PF03640">
    <property type="entry name" value="Lipoprotein_15"/>
    <property type="match status" value="1"/>
</dbReference>
<keyword evidence="2" id="KW-1185">Reference proteome</keyword>
<accession>A0ABS7QV08</accession>
<dbReference type="Proteomes" id="UP001198565">
    <property type="component" value="Unassembled WGS sequence"/>
</dbReference>
<evidence type="ECO:0000313" key="1">
    <source>
        <dbReference type="EMBL" id="MBY8887050.1"/>
    </source>
</evidence>
<protein>
    <submittedName>
        <fullName evidence="1">Uncharacterized protein</fullName>
    </submittedName>
</protein>
<name>A0ABS7QV08_9ACTN</name>
<proteinExistence type="predicted"/>
<comment type="caution">
    <text evidence="1">The sequence shown here is derived from an EMBL/GenBank/DDBJ whole genome shotgun (WGS) entry which is preliminary data.</text>
</comment>